<name>A0A1V1I3T7_9FIRM</name>
<evidence type="ECO:0000313" key="2">
    <source>
        <dbReference type="Proteomes" id="UP000245622"/>
    </source>
</evidence>
<proteinExistence type="predicted"/>
<sequence>MTNKDIYLSLNKQDEISVKKLLTNRKLEKEYTYNKDYIEVVLKNNSKDRIYNEEIVEEIADLIIDIMENKFLRKYVLKKYSFESSEEIQKIYMCALNLFKEKYFIIKKSLYNKIYDYILNEDYINIEGFVKFRMKEFNNYISTIVDLAWEEYFIKKDQDEFINILKYFVDIQQEKLELLRIHIKEDNSFILYDKDGNEIDSINDEEIMNMVIEENLNYEDFLMSNLLTLCPGKIEIIDSVNNNSSKEIIEIIKSIFGDKVTYINRN</sequence>
<dbReference type="KEGG" id="ril:CRIB_2198"/>
<dbReference type="EMBL" id="LN555523">
    <property type="protein sequence ID" value="CED94799.1"/>
    <property type="molecule type" value="Genomic_DNA"/>
</dbReference>
<dbReference type="InterPro" id="IPR014199">
    <property type="entry name" value="Spore_YtxC"/>
</dbReference>
<dbReference type="GeneID" id="82206225"/>
<reference evidence="1 2" key="1">
    <citation type="submission" date="2014-04" db="EMBL/GenBank/DDBJ databases">
        <authorList>
            <person name="Hornung B.V."/>
        </authorList>
    </citation>
    <scope>NUCLEOTIDE SEQUENCE [LARGE SCALE GENOMIC DNA]</scope>
    <source>
        <strain evidence="1 2">CRIB</strain>
    </source>
</reference>
<protein>
    <submittedName>
        <fullName evidence="1">Sporulation protein YtxC</fullName>
    </submittedName>
</protein>
<accession>A0A1V1I3T7</accession>
<dbReference type="RefSeq" id="WP_180702292.1">
    <property type="nucleotide sequence ID" value="NZ_CAOJQT010000019.1"/>
</dbReference>
<keyword evidence="2" id="KW-1185">Reference proteome</keyword>
<dbReference type="AlphaFoldDB" id="A0A1V1I3T7"/>
<dbReference type="Pfam" id="PF08812">
    <property type="entry name" value="YtxC"/>
    <property type="match status" value="1"/>
</dbReference>
<organism evidence="1 2">
    <name type="scientific">Romboutsia ilealis</name>
    <dbReference type="NCBI Taxonomy" id="1115758"/>
    <lineage>
        <taxon>Bacteria</taxon>
        <taxon>Bacillati</taxon>
        <taxon>Bacillota</taxon>
        <taxon>Clostridia</taxon>
        <taxon>Peptostreptococcales</taxon>
        <taxon>Peptostreptococcaceae</taxon>
        <taxon>Romboutsia</taxon>
    </lineage>
</organism>
<evidence type="ECO:0000313" key="1">
    <source>
        <dbReference type="EMBL" id="CED94799.1"/>
    </source>
</evidence>
<dbReference type="Proteomes" id="UP000245622">
    <property type="component" value="Chromosome 1"/>
</dbReference>
<gene>
    <name evidence="1" type="ORF">CRIB_2198</name>
</gene>